<dbReference type="AlphaFoldDB" id="A0A8H4VKI9"/>
<evidence type="ECO:0000256" key="1">
    <source>
        <dbReference type="SAM" id="MobiDB-lite"/>
    </source>
</evidence>
<protein>
    <submittedName>
        <fullName evidence="2">Uncharacterized protein</fullName>
    </submittedName>
</protein>
<organism evidence="2 3">
    <name type="scientific">Agrocybe pediades</name>
    <dbReference type="NCBI Taxonomy" id="84607"/>
    <lineage>
        <taxon>Eukaryota</taxon>
        <taxon>Fungi</taxon>
        <taxon>Dikarya</taxon>
        <taxon>Basidiomycota</taxon>
        <taxon>Agaricomycotina</taxon>
        <taxon>Agaricomycetes</taxon>
        <taxon>Agaricomycetidae</taxon>
        <taxon>Agaricales</taxon>
        <taxon>Agaricineae</taxon>
        <taxon>Strophariaceae</taxon>
        <taxon>Agrocybe</taxon>
    </lineage>
</organism>
<dbReference type="Gene3D" id="1.25.40.20">
    <property type="entry name" value="Ankyrin repeat-containing domain"/>
    <property type="match status" value="1"/>
</dbReference>
<accession>A0A8H4VKI9</accession>
<gene>
    <name evidence="2" type="ORF">D9613_007755</name>
</gene>
<evidence type="ECO:0000313" key="2">
    <source>
        <dbReference type="EMBL" id="KAF4614216.1"/>
    </source>
</evidence>
<dbReference type="EMBL" id="JAACJL010000045">
    <property type="protein sequence ID" value="KAF4614216.1"/>
    <property type="molecule type" value="Genomic_DNA"/>
</dbReference>
<sequence length="253" mass="27517">MANIWVAAGDGDLDRVRSSTASFLPSPEYARQIDNQNLHLALSPNMPDPNSYTPMQACSRFLRSHTCVGISYIARFVPSPSAQTSLGTHSSVGGDVNITDSDGDTPLYTVENVETARFLVEHGAVVARQNLEGISVTEHLTEDFPQIADYLRSTLDPSTVPLAQVAQSPSQHSQNVASEQLTSALMTSVEEIMRRAEAEGRDPEEDLRRLVSRTVLEGVATGFEMSIDDDTRRAGDGADDNNPTKRARTDDNP</sequence>
<keyword evidence="3" id="KW-1185">Reference proteome</keyword>
<dbReference type="Proteomes" id="UP000521872">
    <property type="component" value="Unassembled WGS sequence"/>
</dbReference>
<reference evidence="2 3" key="1">
    <citation type="submission" date="2019-12" db="EMBL/GenBank/DDBJ databases">
        <authorList>
            <person name="Floudas D."/>
            <person name="Bentzer J."/>
            <person name="Ahren D."/>
            <person name="Johansson T."/>
            <person name="Persson P."/>
            <person name="Tunlid A."/>
        </authorList>
    </citation>
    <scope>NUCLEOTIDE SEQUENCE [LARGE SCALE GENOMIC DNA]</scope>
    <source>
        <strain evidence="2 3">CBS 102.39</strain>
    </source>
</reference>
<feature type="region of interest" description="Disordered" evidence="1">
    <location>
        <begin position="222"/>
        <end position="253"/>
    </location>
</feature>
<name>A0A8H4VKI9_9AGAR</name>
<evidence type="ECO:0000313" key="3">
    <source>
        <dbReference type="Proteomes" id="UP000521872"/>
    </source>
</evidence>
<dbReference type="InterPro" id="IPR036770">
    <property type="entry name" value="Ankyrin_rpt-contain_sf"/>
</dbReference>
<proteinExistence type="predicted"/>
<comment type="caution">
    <text evidence="2">The sequence shown here is derived from an EMBL/GenBank/DDBJ whole genome shotgun (WGS) entry which is preliminary data.</text>
</comment>
<dbReference type="SUPFAM" id="SSF48403">
    <property type="entry name" value="Ankyrin repeat"/>
    <property type="match status" value="1"/>
</dbReference>